<dbReference type="AlphaFoldDB" id="A0AAN8XTP0"/>
<comment type="caution">
    <text evidence="1">The sequence shown here is derived from an EMBL/GenBank/DDBJ whole genome shotgun (WGS) entry which is preliminary data.</text>
</comment>
<sequence>IHQEEQGTMVLLLTYQRAGSSFAGELLTSGGGDDILYIFEPLYIWRMKLGPGADTTLEENSAKVLGDLLDCKPEVIRHWRRSAFAYFRRRPDHRDFCQVSKVRVIKSIRAHASFVLPWIKKRPDIKVIHMVRDPRGILNSVQRGGRWWSENNRNINLQCNLVEQDLELEQLGPGRYLRVHYEDLVDKPLEETKRMFKFAEMDLGEETVNYLKIHTGLGTEHLRKPGYFNTYRDSNFRHDHWKTKLDNREIEFVENACSSIMRKLGYTPLPEK</sequence>
<dbReference type="Gene3D" id="3.40.50.300">
    <property type="entry name" value="P-loop containing nucleotide triphosphate hydrolases"/>
    <property type="match status" value="1"/>
</dbReference>
<dbReference type="InterPro" id="IPR051135">
    <property type="entry name" value="Gal/GlcNAc/GalNAc_ST"/>
</dbReference>
<dbReference type="GO" id="GO:0006044">
    <property type="term" value="P:N-acetylglucosamine metabolic process"/>
    <property type="evidence" value="ECO:0007669"/>
    <property type="project" value="TreeGrafter"/>
</dbReference>
<evidence type="ECO:0000313" key="2">
    <source>
        <dbReference type="Proteomes" id="UP001381693"/>
    </source>
</evidence>
<dbReference type="Proteomes" id="UP001381693">
    <property type="component" value="Unassembled WGS sequence"/>
</dbReference>
<dbReference type="PANTHER" id="PTHR10704">
    <property type="entry name" value="CARBOHYDRATE SULFOTRANSFERASE"/>
    <property type="match status" value="1"/>
</dbReference>
<feature type="non-terminal residue" evidence="1">
    <location>
        <position position="1"/>
    </location>
</feature>
<dbReference type="GO" id="GO:0006790">
    <property type="term" value="P:sulfur compound metabolic process"/>
    <property type="evidence" value="ECO:0007669"/>
    <property type="project" value="TreeGrafter"/>
</dbReference>
<gene>
    <name evidence="1" type="ORF">SK128_002404</name>
</gene>
<dbReference type="PANTHER" id="PTHR10704:SF44">
    <property type="entry name" value="LD35051P-RELATED"/>
    <property type="match status" value="1"/>
</dbReference>
<reference evidence="1 2" key="1">
    <citation type="submission" date="2023-11" db="EMBL/GenBank/DDBJ databases">
        <title>Halocaridina rubra genome assembly.</title>
        <authorList>
            <person name="Smith C."/>
        </authorList>
    </citation>
    <scope>NUCLEOTIDE SEQUENCE [LARGE SCALE GENOMIC DNA]</scope>
    <source>
        <strain evidence="1">EP-1</strain>
        <tissue evidence="1">Whole</tissue>
    </source>
</reference>
<dbReference type="SUPFAM" id="SSF52540">
    <property type="entry name" value="P-loop containing nucleoside triphosphate hydrolases"/>
    <property type="match status" value="1"/>
</dbReference>
<accession>A0AAN8XTP0</accession>
<name>A0AAN8XTP0_HALRR</name>
<evidence type="ECO:0008006" key="3">
    <source>
        <dbReference type="Google" id="ProtNLM"/>
    </source>
</evidence>
<protein>
    <recommendedName>
        <fullName evidence="3">Sulfotransferase</fullName>
    </recommendedName>
</protein>
<dbReference type="EMBL" id="JAXCGZ010002317">
    <property type="protein sequence ID" value="KAK7084050.1"/>
    <property type="molecule type" value="Genomic_DNA"/>
</dbReference>
<evidence type="ECO:0000313" key="1">
    <source>
        <dbReference type="EMBL" id="KAK7084050.1"/>
    </source>
</evidence>
<dbReference type="Pfam" id="PF13469">
    <property type="entry name" value="Sulfotransfer_3"/>
    <property type="match status" value="1"/>
</dbReference>
<dbReference type="InterPro" id="IPR027417">
    <property type="entry name" value="P-loop_NTPase"/>
</dbReference>
<proteinExistence type="predicted"/>
<organism evidence="1 2">
    <name type="scientific">Halocaridina rubra</name>
    <name type="common">Hawaiian red shrimp</name>
    <dbReference type="NCBI Taxonomy" id="373956"/>
    <lineage>
        <taxon>Eukaryota</taxon>
        <taxon>Metazoa</taxon>
        <taxon>Ecdysozoa</taxon>
        <taxon>Arthropoda</taxon>
        <taxon>Crustacea</taxon>
        <taxon>Multicrustacea</taxon>
        <taxon>Malacostraca</taxon>
        <taxon>Eumalacostraca</taxon>
        <taxon>Eucarida</taxon>
        <taxon>Decapoda</taxon>
        <taxon>Pleocyemata</taxon>
        <taxon>Caridea</taxon>
        <taxon>Atyoidea</taxon>
        <taxon>Atyidae</taxon>
        <taxon>Halocaridina</taxon>
    </lineage>
</organism>
<keyword evidence="2" id="KW-1185">Reference proteome</keyword>
<dbReference type="GO" id="GO:0001517">
    <property type="term" value="F:N-acetylglucosamine 6-O-sulfotransferase activity"/>
    <property type="evidence" value="ECO:0007669"/>
    <property type="project" value="TreeGrafter"/>
</dbReference>